<protein>
    <submittedName>
        <fullName evidence="3">Membrane protein</fullName>
    </submittedName>
</protein>
<keyword evidence="2" id="KW-0472">Membrane</keyword>
<dbReference type="SUPFAM" id="SSF103473">
    <property type="entry name" value="MFS general substrate transporter"/>
    <property type="match status" value="1"/>
</dbReference>
<gene>
    <name evidence="3" type="ORF">EX87_16725</name>
</gene>
<proteinExistence type="predicted"/>
<reference evidence="3" key="1">
    <citation type="submission" date="2015-03" db="EMBL/GenBank/DDBJ databases">
        <title>MIGS Cultured Bacterial/Archaeal sample from Brevibacillus laterosporus.</title>
        <authorList>
            <person name="Zeng D."/>
            <person name="Zhu L."/>
            <person name="Dong G."/>
            <person name="Ye W."/>
            <person name="Ren D."/>
            <person name="Wu L."/>
            <person name="Xu J."/>
            <person name="Li G."/>
            <person name="Guo L."/>
        </authorList>
    </citation>
    <scope>NUCLEOTIDE SEQUENCE</scope>
    <source>
        <strain evidence="3">B9</strain>
        <plasmid evidence="3">unnamed1</plasmid>
    </source>
</reference>
<feature type="transmembrane region" description="Helical" evidence="2">
    <location>
        <begin position="84"/>
        <end position="109"/>
    </location>
</feature>
<organism evidence="3">
    <name type="scientific">Brevibacillus laterosporus</name>
    <name type="common">Bacillus laterosporus</name>
    <dbReference type="NCBI Taxonomy" id="1465"/>
    <lineage>
        <taxon>Bacteria</taxon>
        <taxon>Bacillati</taxon>
        <taxon>Bacillota</taxon>
        <taxon>Bacilli</taxon>
        <taxon>Bacillales</taxon>
        <taxon>Paenibacillaceae</taxon>
        <taxon>Brevibacillus</taxon>
    </lineage>
</organism>
<feature type="transmembrane region" description="Helical" evidence="2">
    <location>
        <begin position="40"/>
        <end position="64"/>
    </location>
</feature>
<dbReference type="RefSeq" id="WP_031414304.1">
    <property type="nucleotide sequence ID" value="NZ_CP011075.1"/>
</dbReference>
<dbReference type="AlphaFoldDB" id="A0A0F7EID8"/>
<feature type="transmembrane region" description="Helical" evidence="2">
    <location>
        <begin position="148"/>
        <end position="167"/>
    </location>
</feature>
<evidence type="ECO:0000313" key="3">
    <source>
        <dbReference type="EMBL" id="AKF95278.1"/>
    </source>
</evidence>
<evidence type="ECO:0000256" key="1">
    <source>
        <dbReference type="SAM" id="MobiDB-lite"/>
    </source>
</evidence>
<sequence length="179" mass="20915">MSATISKQQRLKTEESEEQQPKNRSSSDKKIKAKPIEAKTILQISICGTLIWSILRIFMHFFQFTPYGVYVFARPFLGKARENSYAGLALGVVMLFLIIFVGCLVYSFVLGNLYNWWLGALYGIAFFYLFGYFFQMHRWGWGAWSTEFFWFMSLGMFIGMSIVSERFDTEETSKNERDQ</sequence>
<dbReference type="Pfam" id="PF11085">
    <property type="entry name" value="YqhR"/>
    <property type="match status" value="1"/>
</dbReference>
<accession>A0A0F7EID8</accession>
<feature type="region of interest" description="Disordered" evidence="1">
    <location>
        <begin position="1"/>
        <end position="31"/>
    </location>
</feature>
<dbReference type="Gene3D" id="1.20.1250.20">
    <property type="entry name" value="MFS general substrate transporter like domains"/>
    <property type="match status" value="1"/>
</dbReference>
<name>A0A0F7EID8_BRELA</name>
<dbReference type="InterPro" id="IPR036259">
    <property type="entry name" value="MFS_trans_sf"/>
</dbReference>
<geneLocation type="plasmid" evidence="3">
    <name>unnamed1</name>
</geneLocation>
<keyword evidence="2" id="KW-0812">Transmembrane</keyword>
<evidence type="ECO:0000256" key="2">
    <source>
        <dbReference type="SAM" id="Phobius"/>
    </source>
</evidence>
<feature type="transmembrane region" description="Helical" evidence="2">
    <location>
        <begin position="116"/>
        <end position="136"/>
    </location>
</feature>
<feature type="compositionally biased region" description="Basic and acidic residues" evidence="1">
    <location>
        <begin position="11"/>
        <end position="31"/>
    </location>
</feature>
<dbReference type="InterPro" id="IPR024563">
    <property type="entry name" value="YqhR"/>
</dbReference>
<keyword evidence="2" id="KW-1133">Transmembrane helix</keyword>
<dbReference type="EMBL" id="CP011075">
    <property type="protein sequence ID" value="AKF95278.1"/>
    <property type="molecule type" value="Genomic_DNA"/>
</dbReference>
<keyword evidence="3" id="KW-0614">Plasmid</keyword>